<protein>
    <recommendedName>
        <fullName evidence="3">Legume lectin domain-containing protein</fullName>
    </recommendedName>
</protein>
<dbReference type="Pfam" id="PF00139">
    <property type="entry name" value="Lectin_legB"/>
    <property type="match status" value="1"/>
</dbReference>
<dbReference type="PROSITE" id="PS00308">
    <property type="entry name" value="LECTIN_LEGUME_ALPHA"/>
    <property type="match status" value="1"/>
</dbReference>
<dbReference type="EMBL" id="CM017328">
    <property type="protein sequence ID" value="KAE8124858.1"/>
    <property type="molecule type" value="Genomic_DNA"/>
</dbReference>
<keyword evidence="5" id="KW-1185">Reference proteome</keyword>
<reference evidence="4 5" key="1">
    <citation type="submission" date="2019-06" db="EMBL/GenBank/DDBJ databases">
        <title>A chromosomal-level reference genome of Carpinus fangiana (Coryloideae, Betulaceae).</title>
        <authorList>
            <person name="Yang X."/>
            <person name="Wang Z."/>
            <person name="Zhang L."/>
            <person name="Hao G."/>
            <person name="Liu J."/>
            <person name="Yang Y."/>
        </authorList>
    </citation>
    <scope>NUCLEOTIDE SEQUENCE [LARGE SCALE GENOMIC DNA]</scope>
    <source>
        <strain evidence="4">Cfa_2016G</strain>
        <tissue evidence="4">Leaf</tissue>
    </source>
</reference>
<comment type="similarity">
    <text evidence="1">Belongs to the leguminous lectin family.</text>
</comment>
<gene>
    <name evidence="4" type="ORF">FH972_019705</name>
</gene>
<dbReference type="InterPro" id="IPR050258">
    <property type="entry name" value="Leguminous_Lectin"/>
</dbReference>
<dbReference type="Proteomes" id="UP000327013">
    <property type="component" value="Chromosome 8"/>
</dbReference>
<evidence type="ECO:0000256" key="2">
    <source>
        <dbReference type="ARBA" id="ARBA00022734"/>
    </source>
</evidence>
<dbReference type="PANTHER" id="PTHR32401">
    <property type="entry name" value="CONCANAVALIN A-LIKE LECTIN FAMILY PROTEIN"/>
    <property type="match status" value="1"/>
</dbReference>
<organism evidence="4 5">
    <name type="scientific">Carpinus fangiana</name>
    <dbReference type="NCBI Taxonomy" id="176857"/>
    <lineage>
        <taxon>Eukaryota</taxon>
        <taxon>Viridiplantae</taxon>
        <taxon>Streptophyta</taxon>
        <taxon>Embryophyta</taxon>
        <taxon>Tracheophyta</taxon>
        <taxon>Spermatophyta</taxon>
        <taxon>Magnoliopsida</taxon>
        <taxon>eudicotyledons</taxon>
        <taxon>Gunneridae</taxon>
        <taxon>Pentapetalae</taxon>
        <taxon>rosids</taxon>
        <taxon>fabids</taxon>
        <taxon>Fagales</taxon>
        <taxon>Betulaceae</taxon>
        <taxon>Carpinus</taxon>
    </lineage>
</organism>
<dbReference type="InterPro" id="IPR013320">
    <property type="entry name" value="ConA-like_dom_sf"/>
</dbReference>
<dbReference type="PANTHER" id="PTHR32401:SF47">
    <property type="entry name" value="LEGUME LECTIN DOMAIN-CONTAINING PROTEIN"/>
    <property type="match status" value="1"/>
</dbReference>
<feature type="domain" description="Legume lectin" evidence="3">
    <location>
        <begin position="41"/>
        <end position="122"/>
    </location>
</feature>
<dbReference type="SUPFAM" id="SSF49899">
    <property type="entry name" value="Concanavalin A-like lectins/glucanases"/>
    <property type="match status" value="1"/>
</dbReference>
<dbReference type="GO" id="GO:0030246">
    <property type="term" value="F:carbohydrate binding"/>
    <property type="evidence" value="ECO:0007669"/>
    <property type="project" value="UniProtKB-KW"/>
</dbReference>
<evidence type="ECO:0000313" key="4">
    <source>
        <dbReference type="EMBL" id="KAE8124858.1"/>
    </source>
</evidence>
<dbReference type="AlphaFoldDB" id="A0A5N6RR29"/>
<keyword evidence="2" id="KW-0430">Lectin</keyword>
<evidence type="ECO:0000256" key="1">
    <source>
        <dbReference type="ARBA" id="ARBA00007606"/>
    </source>
</evidence>
<name>A0A5N6RR29_9ROSI</name>
<dbReference type="OrthoDB" id="1714634at2759"/>
<evidence type="ECO:0000313" key="5">
    <source>
        <dbReference type="Proteomes" id="UP000327013"/>
    </source>
</evidence>
<evidence type="ECO:0000259" key="3">
    <source>
        <dbReference type="Pfam" id="PF00139"/>
    </source>
</evidence>
<accession>A0A5N6RR29</accession>
<dbReference type="InterPro" id="IPR001220">
    <property type="entry name" value="Legume_lectin_dom"/>
</dbReference>
<dbReference type="Gene3D" id="2.60.120.200">
    <property type="match status" value="2"/>
</dbReference>
<dbReference type="InterPro" id="IPR000985">
    <property type="entry name" value="Lectin_LegA_CS"/>
</dbReference>
<proteinExistence type="inferred from homology"/>
<sequence length="126" mass="13891">MSSSYGHGLAFFLASVGFELPPNSGASILGLFNTTTIYTPWNVSSHNGDNGNVWIVYNASTKNLSVSWSYQRTSDSQENTSLFYHIDLSKVLPEWVTIGFSAATGNDHVEKLTLLSWEFSSSMDIK</sequence>